<evidence type="ECO:0000313" key="1">
    <source>
        <dbReference type="EMBL" id="QNP68926.1"/>
    </source>
</evidence>
<dbReference type="AlphaFoldDB" id="A0A7H0I810"/>
<dbReference type="InterPro" id="IPR046306">
    <property type="entry name" value="DUF6421"/>
</dbReference>
<dbReference type="KEGG" id="sroi:IAG44_05330"/>
<dbReference type="EMBL" id="CP060828">
    <property type="protein sequence ID" value="QNP68926.1"/>
    <property type="molecule type" value="Genomic_DNA"/>
</dbReference>
<dbReference type="Proteomes" id="UP000516052">
    <property type="component" value="Chromosome"/>
</dbReference>
<evidence type="ECO:0000313" key="2">
    <source>
        <dbReference type="Proteomes" id="UP000516052"/>
    </source>
</evidence>
<accession>A0A7H0I810</accession>
<gene>
    <name evidence="1" type="ORF">IAG44_05330</name>
</gene>
<sequence>MTEILVRATAGEGLPSGVRVIEQAAWPVLKAAVERIRPWQAANGSIDFDAEGAPTHAEAERAVGEVVAAIEELCPLLPHDAAYHRALVADLTAWSEGGFPVPDFLDSLLAFQPAADRRDGLQHLVVFPMYTQNGNPDRNLEAVVLRMVWPDWLAELERTRYDNPLFCGITFEDFTPGYDTNSAVLFPETIAVREAPERFSWGGIFCDREAARFRRVTESAVSVLGLDLPEDIAAMVHDQKRCEEAFVLWDMVHDRTHSHGDLPFDPFMIKQRQPFWMYGLEELRCDLTAFKEAVKLEADGVPQARDVQYAVLFDRMFRFPVTGDRVRNYDGLGGQLLFAHLHRGEVVRWTDNKLHIDWDRAPKVTNDLCAEIEKLYKDGIDRPKLVHWFAGYDLVARYLSPHPASKWAKGPDALDLSQPPRKLVDDVLPDEFPLSMFYEALAKKLKSVIASTRGIRADGAERTAA</sequence>
<proteinExistence type="predicted"/>
<organism evidence="1 2">
    <name type="scientific">Streptomyces roseirectus</name>
    <dbReference type="NCBI Taxonomy" id="2768066"/>
    <lineage>
        <taxon>Bacteria</taxon>
        <taxon>Bacillati</taxon>
        <taxon>Actinomycetota</taxon>
        <taxon>Actinomycetes</taxon>
        <taxon>Kitasatosporales</taxon>
        <taxon>Streptomycetaceae</taxon>
        <taxon>Streptomyces</taxon>
    </lineage>
</organism>
<dbReference type="RefSeq" id="WP_187745965.1">
    <property type="nucleotide sequence ID" value="NZ_CP060828.1"/>
</dbReference>
<protein>
    <submittedName>
        <fullName evidence="1">Uncharacterized protein</fullName>
    </submittedName>
</protein>
<name>A0A7H0I810_9ACTN</name>
<keyword evidence="2" id="KW-1185">Reference proteome</keyword>
<reference evidence="1 2" key="1">
    <citation type="submission" date="2020-08" db="EMBL/GenBank/DDBJ databases">
        <title>A novel species.</title>
        <authorList>
            <person name="Gao J."/>
        </authorList>
    </citation>
    <scope>NUCLEOTIDE SEQUENCE [LARGE SCALE GENOMIC DNA]</scope>
    <source>
        <strain evidence="1 2">CRXT-G-22</strain>
    </source>
</reference>
<dbReference type="Pfam" id="PF19985">
    <property type="entry name" value="DUF6421"/>
    <property type="match status" value="1"/>
</dbReference>